<keyword evidence="2" id="KW-1185">Reference proteome</keyword>
<accession>A0A514A0C7</accession>
<dbReference type="EMBL" id="MK838113">
    <property type="protein sequence ID" value="QDH46685.1"/>
    <property type="molecule type" value="Genomic_DNA"/>
</dbReference>
<dbReference type="Proteomes" id="UP000318298">
    <property type="component" value="Segment"/>
</dbReference>
<name>A0A514A0C7_9CAUD</name>
<evidence type="ECO:0000313" key="2">
    <source>
        <dbReference type="Proteomes" id="UP000318298"/>
    </source>
</evidence>
<gene>
    <name evidence="1" type="ORF">LAh7_3</name>
</gene>
<protein>
    <submittedName>
        <fullName evidence="1">Uncharacterized protein</fullName>
    </submittedName>
</protein>
<proteinExistence type="predicted"/>
<evidence type="ECO:0000313" key="1">
    <source>
        <dbReference type="EMBL" id="QDH46685.1"/>
    </source>
</evidence>
<organism evidence="1 2">
    <name type="scientific">Aeromonas phage LAh_7</name>
    <dbReference type="NCBI Taxonomy" id="2591031"/>
    <lineage>
        <taxon>Viruses</taxon>
        <taxon>Duplodnaviria</taxon>
        <taxon>Heunggongvirae</taxon>
        <taxon>Uroviricota</taxon>
        <taxon>Caudoviricetes</taxon>
        <taxon>Casjensviridae</taxon>
        <taxon>Sharonstreetvirus</taxon>
        <taxon>Sharonstreetvirus LAh7</taxon>
    </lineage>
</organism>
<sequence length="145" mass="16420">MIKKSARPFTKGEPVVVIQSWDGKGTVFYTFATVRSCGAKTMTLTRRDNGEYLGQHYRPQIGRDRDLLPLHMPDVFKDMSEDAAISLCLEVGAEIVEYERAKLQRDLDRISQYDAAEYSPGFKAALIAATRKQLDELHEPRALAR</sequence>
<reference evidence="1 2" key="1">
    <citation type="submission" date="2019-04" db="EMBL/GenBank/DDBJ databases">
        <title>Novel bacteriophages capable of disrupting biofilms from clinical strains of Aeromonas hydrophila with intrinsic antibiotic resistance.</title>
        <authorList>
            <person name="Kabwe M."/>
            <person name="Brown T.L."/>
            <person name="Speirs L."/>
            <person name="Ku H."/>
            <person name="Leach M."/>
            <person name="Chan H.T."/>
            <person name="Petrovski S."/>
            <person name="Lock P."/>
            <person name="Tucci J."/>
        </authorList>
    </citation>
    <scope>NUCLEOTIDE SEQUENCE [LARGE SCALE GENOMIC DNA]</scope>
</reference>